<dbReference type="EMBL" id="JARKIE010000022">
    <property type="protein sequence ID" value="KAJ7699559.1"/>
    <property type="molecule type" value="Genomic_DNA"/>
</dbReference>
<evidence type="ECO:0000313" key="2">
    <source>
        <dbReference type="Proteomes" id="UP001221757"/>
    </source>
</evidence>
<gene>
    <name evidence="1" type="ORF">B0H17DRAFT_1196182</name>
</gene>
<keyword evidence="2" id="KW-1185">Reference proteome</keyword>
<protein>
    <submittedName>
        <fullName evidence="1">Uncharacterized protein</fullName>
    </submittedName>
</protein>
<comment type="caution">
    <text evidence="1">The sequence shown here is derived from an EMBL/GenBank/DDBJ whole genome shotgun (WGS) entry which is preliminary data.</text>
</comment>
<accession>A0AAD7DTR7</accession>
<dbReference type="AlphaFoldDB" id="A0AAD7DTR7"/>
<evidence type="ECO:0000313" key="1">
    <source>
        <dbReference type="EMBL" id="KAJ7699559.1"/>
    </source>
</evidence>
<proteinExistence type="predicted"/>
<dbReference type="Proteomes" id="UP001221757">
    <property type="component" value="Unassembled WGS sequence"/>
</dbReference>
<sequence length="166" mass="19114">MDHLQHFFGPSQIIDFGHPGFAQLTHFDIRYLFPSEEWYSISTPTAPDLFRGFLTYCTHLEILALVFSDAYYLQLYLQDYRFFEEDPRCVLAVVGNPLLDYELGANGGEDRWVTAARRSRSIYVLPSLPLWPRPRTAFIVPSDDSDDDSDSSNDDTQDILMLNTGY</sequence>
<name>A0AAD7DTR7_MYCRO</name>
<organism evidence="1 2">
    <name type="scientific">Mycena rosella</name>
    <name type="common">Pink bonnet</name>
    <name type="synonym">Agaricus rosellus</name>
    <dbReference type="NCBI Taxonomy" id="1033263"/>
    <lineage>
        <taxon>Eukaryota</taxon>
        <taxon>Fungi</taxon>
        <taxon>Dikarya</taxon>
        <taxon>Basidiomycota</taxon>
        <taxon>Agaricomycotina</taxon>
        <taxon>Agaricomycetes</taxon>
        <taxon>Agaricomycetidae</taxon>
        <taxon>Agaricales</taxon>
        <taxon>Marasmiineae</taxon>
        <taxon>Mycenaceae</taxon>
        <taxon>Mycena</taxon>
    </lineage>
</organism>
<reference evidence="1" key="1">
    <citation type="submission" date="2023-03" db="EMBL/GenBank/DDBJ databases">
        <title>Massive genome expansion in bonnet fungi (Mycena s.s.) driven by repeated elements and novel gene families across ecological guilds.</title>
        <authorList>
            <consortium name="Lawrence Berkeley National Laboratory"/>
            <person name="Harder C.B."/>
            <person name="Miyauchi S."/>
            <person name="Viragh M."/>
            <person name="Kuo A."/>
            <person name="Thoen E."/>
            <person name="Andreopoulos B."/>
            <person name="Lu D."/>
            <person name="Skrede I."/>
            <person name="Drula E."/>
            <person name="Henrissat B."/>
            <person name="Morin E."/>
            <person name="Kohler A."/>
            <person name="Barry K."/>
            <person name="LaButti K."/>
            <person name="Morin E."/>
            <person name="Salamov A."/>
            <person name="Lipzen A."/>
            <person name="Mereny Z."/>
            <person name="Hegedus B."/>
            <person name="Baldrian P."/>
            <person name="Stursova M."/>
            <person name="Weitz H."/>
            <person name="Taylor A."/>
            <person name="Grigoriev I.V."/>
            <person name="Nagy L.G."/>
            <person name="Martin F."/>
            <person name="Kauserud H."/>
        </authorList>
    </citation>
    <scope>NUCLEOTIDE SEQUENCE</scope>
    <source>
        <strain evidence="1">CBHHK067</strain>
    </source>
</reference>